<name>A0ABY5Y7Y8_9FLAO</name>
<evidence type="ECO:0000313" key="2">
    <source>
        <dbReference type="Proteomes" id="UP001059209"/>
    </source>
</evidence>
<dbReference type="Proteomes" id="UP001059209">
    <property type="component" value="Chromosome"/>
</dbReference>
<proteinExistence type="predicted"/>
<evidence type="ECO:0000313" key="1">
    <source>
        <dbReference type="EMBL" id="UWX54804.1"/>
    </source>
</evidence>
<keyword evidence="2" id="KW-1185">Reference proteome</keyword>
<gene>
    <name evidence="1" type="ORF">NYZ99_18790</name>
</gene>
<protein>
    <submittedName>
        <fullName evidence="1">Uncharacterized protein</fullName>
    </submittedName>
</protein>
<organism evidence="1 2">
    <name type="scientific">Maribacter litopenaei</name>
    <dbReference type="NCBI Taxonomy" id="2976127"/>
    <lineage>
        <taxon>Bacteria</taxon>
        <taxon>Pseudomonadati</taxon>
        <taxon>Bacteroidota</taxon>
        <taxon>Flavobacteriia</taxon>
        <taxon>Flavobacteriales</taxon>
        <taxon>Flavobacteriaceae</taxon>
        <taxon>Maribacter</taxon>
    </lineage>
</organism>
<dbReference type="EMBL" id="CP104205">
    <property type="protein sequence ID" value="UWX54804.1"/>
    <property type="molecule type" value="Genomic_DNA"/>
</dbReference>
<sequence>MKKLKKGSIEVFKFLCMFLILGIQNLLEGSWTPDRPNQKAA</sequence>
<dbReference type="RefSeq" id="WP_260572659.1">
    <property type="nucleotide sequence ID" value="NZ_CP104205.1"/>
</dbReference>
<reference evidence="1" key="1">
    <citation type="submission" date="2022-09" db="EMBL/GenBank/DDBJ databases">
        <title>Maribacter litopenaei sp. nov., isolated from the intestinal tract of the Pacific White Shrimp, Litopenaeus vannamei.</title>
        <authorList>
            <person name="Kim S.Y."/>
            <person name="Hwang C.Y."/>
        </authorList>
    </citation>
    <scope>NUCLEOTIDE SEQUENCE</scope>
    <source>
        <strain evidence="1">HL-LV01</strain>
    </source>
</reference>
<accession>A0ABY5Y7Y8</accession>